<evidence type="ECO:0000256" key="5">
    <source>
        <dbReference type="ARBA" id="ARBA00022793"/>
    </source>
</evidence>
<comment type="pathway">
    <text evidence="2">Purine metabolism; urate degradation; (S)-allantoin from urate: step 3/3.</text>
</comment>
<dbReference type="PANTHER" id="PTHR43466">
    <property type="entry name" value="2-OXO-4-HYDROXY-4-CARBOXY-5-UREIDOIMIDAZOLINE DECARBOXYLASE-RELATED"/>
    <property type="match status" value="1"/>
</dbReference>
<evidence type="ECO:0000313" key="8">
    <source>
        <dbReference type="EMBL" id="PKR49699.1"/>
    </source>
</evidence>
<dbReference type="AlphaFoldDB" id="A0A2N3KGK2"/>
<dbReference type="InterPro" id="IPR036778">
    <property type="entry name" value="OHCU_decarboxylase_sf"/>
</dbReference>
<dbReference type="Pfam" id="PF09349">
    <property type="entry name" value="OHCU_decarbox"/>
    <property type="match status" value="1"/>
</dbReference>
<evidence type="ECO:0000256" key="6">
    <source>
        <dbReference type="ARBA" id="ARBA00023239"/>
    </source>
</evidence>
<dbReference type="PANTHER" id="PTHR43466:SF1">
    <property type="entry name" value="2-OXO-4-HYDROXY-4-CARBOXY-5-UREIDOIMIDAZOLINE DECARBOXYLASE-RELATED"/>
    <property type="match status" value="1"/>
</dbReference>
<dbReference type="InterPro" id="IPR017580">
    <property type="entry name" value="OHCU_decarboxylase-1"/>
</dbReference>
<evidence type="ECO:0000256" key="1">
    <source>
        <dbReference type="ARBA" id="ARBA00001163"/>
    </source>
</evidence>
<evidence type="ECO:0000313" key="9">
    <source>
        <dbReference type="Proteomes" id="UP000233597"/>
    </source>
</evidence>
<reference evidence="8 9" key="1">
    <citation type="submission" date="2017-09" db="EMBL/GenBank/DDBJ databases">
        <title>Biodiversity and function of Thalassospira species in the particle-attached aromatic-hydrocarbon-degrading consortia from the surface seawater of the South China Sea.</title>
        <authorList>
            <person name="Dong C."/>
            <person name="Liu R."/>
            <person name="Shao Z."/>
        </authorList>
    </citation>
    <scope>NUCLEOTIDE SEQUENCE [LARGE SCALE GENOMIC DNA]</scope>
    <source>
        <strain evidence="8 9">CSC1P2</strain>
    </source>
</reference>
<keyword evidence="5" id="KW-0210">Decarboxylase</keyword>
<dbReference type="GO" id="GO:0019628">
    <property type="term" value="P:urate catabolic process"/>
    <property type="evidence" value="ECO:0007669"/>
    <property type="project" value="UniProtKB-UniPathway"/>
</dbReference>
<dbReference type="GO" id="GO:0051997">
    <property type="term" value="F:2-oxo-4-hydroxy-4-carboxy-5-ureidoimidazoline decarboxylase activity"/>
    <property type="evidence" value="ECO:0007669"/>
    <property type="project" value="UniProtKB-EC"/>
</dbReference>
<comment type="caution">
    <text evidence="8">The sequence shown here is derived from an EMBL/GenBank/DDBJ whole genome shotgun (WGS) entry which is preliminary data.</text>
</comment>
<evidence type="ECO:0000256" key="3">
    <source>
        <dbReference type="ARBA" id="ARBA00012257"/>
    </source>
</evidence>
<dbReference type="EC" id="4.1.1.97" evidence="3"/>
<gene>
    <name evidence="8" type="primary">uraD</name>
    <name evidence="8" type="ORF">COO20_21990</name>
</gene>
<feature type="domain" description="Oxo-4-hydroxy-4-carboxy-5-ureidoimidazoline decarboxylase" evidence="7">
    <location>
        <begin position="26"/>
        <end position="183"/>
    </location>
</feature>
<proteinExistence type="predicted"/>
<dbReference type="OrthoDB" id="9800909at2"/>
<dbReference type="UniPathway" id="UPA00394">
    <property type="reaction ID" value="UER00652"/>
</dbReference>
<accession>A0A2N3KGK2</accession>
<sequence>MTDNTISPVATPGEKKPLFVTNPPSTLAARSFVNLYGGVYEHSPWIAERLAEGGISPALDDPETLAAAMQVIVERATRDEKLALLRAHPDLAGKLALADLTASSRNEQQGAGLDQCSADELVRFSELNDAYKGKFGFPFIFAVKGYHRTDILAAFERRVKNDMDTEFNEALQQVHRIALLRLQAL</sequence>
<dbReference type="SUPFAM" id="SSF158694">
    <property type="entry name" value="UraD-Like"/>
    <property type="match status" value="1"/>
</dbReference>
<dbReference type="InterPro" id="IPR018020">
    <property type="entry name" value="OHCU_decarboxylase"/>
</dbReference>
<dbReference type="GO" id="GO:0000255">
    <property type="term" value="P:allantoin metabolic process"/>
    <property type="evidence" value="ECO:0007669"/>
    <property type="project" value="InterPro"/>
</dbReference>
<dbReference type="Proteomes" id="UP000233597">
    <property type="component" value="Unassembled WGS sequence"/>
</dbReference>
<dbReference type="Gene3D" id="1.10.3330.10">
    <property type="entry name" value="Oxo-4-hydroxy-4-carboxy-5-ureidoimidazoline decarboxylase"/>
    <property type="match status" value="1"/>
</dbReference>
<evidence type="ECO:0000259" key="7">
    <source>
        <dbReference type="Pfam" id="PF09349"/>
    </source>
</evidence>
<comment type="catalytic activity">
    <reaction evidence="1">
        <text>5-hydroxy-2-oxo-4-ureido-2,5-dihydro-1H-imidazole-5-carboxylate + H(+) = (S)-allantoin + CO2</text>
        <dbReference type="Rhea" id="RHEA:26301"/>
        <dbReference type="ChEBI" id="CHEBI:15378"/>
        <dbReference type="ChEBI" id="CHEBI:15678"/>
        <dbReference type="ChEBI" id="CHEBI:16526"/>
        <dbReference type="ChEBI" id="CHEBI:58639"/>
        <dbReference type="EC" id="4.1.1.97"/>
    </reaction>
</comment>
<dbReference type="GO" id="GO:0006144">
    <property type="term" value="P:purine nucleobase metabolic process"/>
    <property type="evidence" value="ECO:0007669"/>
    <property type="project" value="UniProtKB-KW"/>
</dbReference>
<dbReference type="NCBIfam" id="TIGR03164">
    <property type="entry name" value="UHCUDC"/>
    <property type="match status" value="1"/>
</dbReference>
<keyword evidence="6" id="KW-0456">Lyase</keyword>
<keyword evidence="4" id="KW-0659">Purine metabolism</keyword>
<name>A0A2N3KGK2_9PROT</name>
<dbReference type="RefSeq" id="WP_101270450.1">
    <property type="nucleotide sequence ID" value="NZ_NWTK01000018.1"/>
</dbReference>
<evidence type="ECO:0000256" key="4">
    <source>
        <dbReference type="ARBA" id="ARBA00022631"/>
    </source>
</evidence>
<protein>
    <recommendedName>
        <fullName evidence="3">2-oxo-4-hydroxy-4-carboxy-5-ureidoimidazoline decarboxylase</fullName>
        <ecNumber evidence="3">4.1.1.97</ecNumber>
    </recommendedName>
</protein>
<dbReference type="EMBL" id="NWTK01000018">
    <property type="protein sequence ID" value="PKR49699.1"/>
    <property type="molecule type" value="Genomic_DNA"/>
</dbReference>
<evidence type="ECO:0000256" key="2">
    <source>
        <dbReference type="ARBA" id="ARBA00004754"/>
    </source>
</evidence>
<organism evidence="8 9">
    <name type="scientific">Thalassospira marina</name>
    <dbReference type="NCBI Taxonomy" id="2048283"/>
    <lineage>
        <taxon>Bacteria</taxon>
        <taxon>Pseudomonadati</taxon>
        <taxon>Pseudomonadota</taxon>
        <taxon>Alphaproteobacteria</taxon>
        <taxon>Rhodospirillales</taxon>
        <taxon>Thalassospiraceae</taxon>
        <taxon>Thalassospira</taxon>
    </lineage>
</organism>